<protein>
    <submittedName>
        <fullName evidence="1">Uncharacterized protein</fullName>
    </submittedName>
</protein>
<evidence type="ECO:0000313" key="2">
    <source>
        <dbReference type="Proteomes" id="UP001145114"/>
    </source>
</evidence>
<reference evidence="1" key="1">
    <citation type="submission" date="2022-06" db="EMBL/GenBank/DDBJ databases">
        <title>Phylogenomic reconstructions and comparative analyses of Kickxellomycotina fungi.</title>
        <authorList>
            <person name="Reynolds N.K."/>
            <person name="Stajich J.E."/>
            <person name="Barry K."/>
            <person name="Grigoriev I.V."/>
            <person name="Crous P."/>
            <person name="Smith M.E."/>
        </authorList>
    </citation>
    <scope>NUCLEOTIDE SEQUENCE</scope>
    <source>
        <strain evidence="1">RSA 2271</strain>
    </source>
</reference>
<comment type="caution">
    <text evidence="1">The sequence shown here is derived from an EMBL/GenBank/DDBJ whole genome shotgun (WGS) entry which is preliminary data.</text>
</comment>
<dbReference type="EMBL" id="JAMZIH010006781">
    <property type="protein sequence ID" value="KAJ1673584.1"/>
    <property type="molecule type" value="Genomic_DNA"/>
</dbReference>
<sequence length="51" mass="6200">MVDTPQYPSDIEKYLVLQALFNQGSYDWDAIARQIRDSRYPSFDDRRWDKE</sequence>
<keyword evidence="2" id="KW-1185">Reference proteome</keyword>
<proteinExistence type="predicted"/>
<organism evidence="1 2">
    <name type="scientific">Spiromyces aspiralis</name>
    <dbReference type="NCBI Taxonomy" id="68401"/>
    <lineage>
        <taxon>Eukaryota</taxon>
        <taxon>Fungi</taxon>
        <taxon>Fungi incertae sedis</taxon>
        <taxon>Zoopagomycota</taxon>
        <taxon>Kickxellomycotina</taxon>
        <taxon>Kickxellomycetes</taxon>
        <taxon>Kickxellales</taxon>
        <taxon>Kickxellaceae</taxon>
        <taxon>Spiromyces</taxon>
    </lineage>
</organism>
<gene>
    <name evidence="1" type="ORF">EV182_004949</name>
</gene>
<dbReference type="Proteomes" id="UP001145114">
    <property type="component" value="Unassembled WGS sequence"/>
</dbReference>
<feature type="non-terminal residue" evidence="1">
    <location>
        <position position="51"/>
    </location>
</feature>
<name>A0ACC1HI55_9FUNG</name>
<accession>A0ACC1HI55</accession>
<evidence type="ECO:0000313" key="1">
    <source>
        <dbReference type="EMBL" id="KAJ1673584.1"/>
    </source>
</evidence>